<dbReference type="Proteomes" id="UP001165082">
    <property type="component" value="Unassembled WGS sequence"/>
</dbReference>
<comment type="caution">
    <text evidence="2">The sequence shown here is derived from an EMBL/GenBank/DDBJ whole genome shotgun (WGS) entry which is preliminary data.</text>
</comment>
<feature type="compositionally biased region" description="Polar residues" evidence="1">
    <location>
        <begin position="218"/>
        <end position="228"/>
    </location>
</feature>
<feature type="non-terminal residue" evidence="2">
    <location>
        <position position="245"/>
    </location>
</feature>
<dbReference type="AlphaFoldDB" id="A0A9W7C9G5"/>
<feature type="compositionally biased region" description="Low complexity" evidence="1">
    <location>
        <begin position="182"/>
        <end position="193"/>
    </location>
</feature>
<keyword evidence="3" id="KW-1185">Reference proteome</keyword>
<evidence type="ECO:0000313" key="3">
    <source>
        <dbReference type="Proteomes" id="UP001165082"/>
    </source>
</evidence>
<feature type="compositionally biased region" description="Basic residues" evidence="1">
    <location>
        <begin position="235"/>
        <end position="245"/>
    </location>
</feature>
<protein>
    <submittedName>
        <fullName evidence="2">Uncharacterized protein</fullName>
    </submittedName>
</protein>
<reference evidence="2" key="1">
    <citation type="submission" date="2022-07" db="EMBL/GenBank/DDBJ databases">
        <title>Genome analysis of Parmales, a sister group of diatoms, reveals the evolutionary specialization of diatoms from phago-mixotrophs to photoautotrophs.</title>
        <authorList>
            <person name="Ban H."/>
            <person name="Sato S."/>
            <person name="Yoshikawa S."/>
            <person name="Kazumasa Y."/>
            <person name="Nakamura Y."/>
            <person name="Ichinomiya M."/>
            <person name="Saitoh K."/>
            <person name="Sato N."/>
            <person name="Blanc-Mathieu R."/>
            <person name="Endo H."/>
            <person name="Kuwata A."/>
            <person name="Ogata H."/>
        </authorList>
    </citation>
    <scope>NUCLEOTIDE SEQUENCE</scope>
</reference>
<accession>A0A9W7C9G5</accession>
<gene>
    <name evidence="2" type="ORF">TrRE_jg5020</name>
</gene>
<feature type="region of interest" description="Disordered" evidence="1">
    <location>
        <begin position="1"/>
        <end position="245"/>
    </location>
</feature>
<evidence type="ECO:0000256" key="1">
    <source>
        <dbReference type="SAM" id="MobiDB-lite"/>
    </source>
</evidence>
<sequence length="245" mass="25717">MIIRTESLKKHPRKNPTGSGWQSKKDTKEGKGSIFNLSQPTVTRGKRGRKTMEYTPTKRKHAAGSEDEKDDVDSLFSAELSPPQPSKKSPTPRLRKTSLDLSDDSDAGDSTDSGFAFSPPPVPCSGLPPSTSLAVKTSLPLGAPNERVGRGGGKFKASGNRLNTLLTSSKAHAERASPPVPSSSLPPSTSLAVKTSLPPGAPDERVGRGGGKLKASGNRLNTLLTSSKAHAERATKKRKTSGGNG</sequence>
<evidence type="ECO:0000313" key="2">
    <source>
        <dbReference type="EMBL" id="GMI04287.1"/>
    </source>
</evidence>
<organism evidence="2 3">
    <name type="scientific">Triparma retinervis</name>
    <dbReference type="NCBI Taxonomy" id="2557542"/>
    <lineage>
        <taxon>Eukaryota</taxon>
        <taxon>Sar</taxon>
        <taxon>Stramenopiles</taxon>
        <taxon>Ochrophyta</taxon>
        <taxon>Bolidophyceae</taxon>
        <taxon>Parmales</taxon>
        <taxon>Triparmaceae</taxon>
        <taxon>Triparma</taxon>
    </lineage>
</organism>
<proteinExistence type="predicted"/>
<dbReference type="EMBL" id="BRXZ01000069">
    <property type="protein sequence ID" value="GMI04287.1"/>
    <property type="molecule type" value="Genomic_DNA"/>
</dbReference>
<name>A0A9W7C9G5_9STRA</name>
<feature type="compositionally biased region" description="Polar residues" evidence="1">
    <location>
        <begin position="160"/>
        <end position="170"/>
    </location>
</feature>